<protein>
    <submittedName>
        <fullName evidence="2">Ribosomal protein S18 acetylase RimI</fullName>
    </submittedName>
</protein>
<keyword evidence="3" id="KW-1185">Reference proteome</keyword>
<dbReference type="EMBL" id="FNUZ01000001">
    <property type="protein sequence ID" value="SEF74842.1"/>
    <property type="molecule type" value="Genomic_DNA"/>
</dbReference>
<evidence type="ECO:0000313" key="2">
    <source>
        <dbReference type="EMBL" id="SEF74842.1"/>
    </source>
</evidence>
<reference evidence="2 3" key="1">
    <citation type="submission" date="2016-10" db="EMBL/GenBank/DDBJ databases">
        <authorList>
            <person name="de Groot N.N."/>
        </authorList>
    </citation>
    <scope>NUCLEOTIDE SEQUENCE [LARGE SCALE GENOMIC DNA]</scope>
    <source>
        <strain evidence="2 3">DSM 26915</strain>
    </source>
</reference>
<organism evidence="2 3">
    <name type="scientific">Thalassococcus halodurans</name>
    <dbReference type="NCBI Taxonomy" id="373675"/>
    <lineage>
        <taxon>Bacteria</taxon>
        <taxon>Pseudomonadati</taxon>
        <taxon>Pseudomonadota</taxon>
        <taxon>Alphaproteobacteria</taxon>
        <taxon>Rhodobacterales</taxon>
        <taxon>Roseobacteraceae</taxon>
        <taxon>Thalassococcus</taxon>
    </lineage>
</organism>
<dbReference type="PROSITE" id="PS51186">
    <property type="entry name" value="GNAT"/>
    <property type="match status" value="1"/>
</dbReference>
<dbReference type="Proteomes" id="UP000236752">
    <property type="component" value="Unassembled WGS sequence"/>
</dbReference>
<dbReference type="OrthoDB" id="9788300at2"/>
<dbReference type="SUPFAM" id="SSF55729">
    <property type="entry name" value="Acyl-CoA N-acyltransferases (Nat)"/>
    <property type="match status" value="1"/>
</dbReference>
<keyword evidence="2" id="KW-0687">Ribonucleoprotein</keyword>
<dbReference type="Gene3D" id="3.40.630.30">
    <property type="match status" value="1"/>
</dbReference>
<evidence type="ECO:0000313" key="3">
    <source>
        <dbReference type="Proteomes" id="UP000236752"/>
    </source>
</evidence>
<dbReference type="InterPro" id="IPR016181">
    <property type="entry name" value="Acyl_CoA_acyltransferase"/>
</dbReference>
<dbReference type="RefSeq" id="WP_103909357.1">
    <property type="nucleotide sequence ID" value="NZ_FNUZ01000001.1"/>
</dbReference>
<keyword evidence="2" id="KW-0689">Ribosomal protein</keyword>
<gene>
    <name evidence="2" type="ORF">SAMN04488045_1032</name>
</gene>
<dbReference type="GO" id="GO:0005840">
    <property type="term" value="C:ribosome"/>
    <property type="evidence" value="ECO:0007669"/>
    <property type="project" value="UniProtKB-KW"/>
</dbReference>
<dbReference type="GO" id="GO:0016747">
    <property type="term" value="F:acyltransferase activity, transferring groups other than amino-acyl groups"/>
    <property type="evidence" value="ECO:0007669"/>
    <property type="project" value="InterPro"/>
</dbReference>
<accession>A0A1H5UII8</accession>
<dbReference type="Pfam" id="PF00583">
    <property type="entry name" value="Acetyltransf_1"/>
    <property type="match status" value="1"/>
</dbReference>
<dbReference type="PANTHER" id="PTHR43138">
    <property type="entry name" value="ACETYLTRANSFERASE, GNAT FAMILY"/>
    <property type="match status" value="1"/>
</dbReference>
<dbReference type="PANTHER" id="PTHR43138:SF1">
    <property type="entry name" value="N-ACETYLTRANSFERASE ACA1"/>
    <property type="match status" value="1"/>
</dbReference>
<proteinExistence type="predicted"/>
<dbReference type="InterPro" id="IPR052742">
    <property type="entry name" value="Mito_N-acetyltransferase"/>
</dbReference>
<feature type="domain" description="N-acetyltransferase" evidence="1">
    <location>
        <begin position="9"/>
        <end position="171"/>
    </location>
</feature>
<name>A0A1H5UII8_9RHOB</name>
<evidence type="ECO:0000259" key="1">
    <source>
        <dbReference type="PROSITE" id="PS51186"/>
    </source>
</evidence>
<dbReference type="InterPro" id="IPR000182">
    <property type="entry name" value="GNAT_dom"/>
</dbReference>
<sequence>MIEQSQGAVTIRPFLFDDQAETDALWAVLEPTFRAGDTYTIDADISREDALAYWTGAPRTVFMVEGDGQVLGTYYVTPNQKGGGRHVCNCGFVTGPAARGKGIARKMLAHALETAKSMGFTAMQFNFVVSTNTRAVDIWKRAGFDVVGTLPKAFNHPEHGLVDAYVMYKML</sequence>
<dbReference type="AlphaFoldDB" id="A0A1H5UII8"/>
<dbReference type="CDD" id="cd04301">
    <property type="entry name" value="NAT_SF"/>
    <property type="match status" value="1"/>
</dbReference>